<reference evidence="3" key="1">
    <citation type="journal article" date="2019" name="Int. J. Syst. Evol. Microbiol.">
        <title>The Global Catalogue of Microorganisms (GCM) 10K type strain sequencing project: providing services to taxonomists for standard genome sequencing and annotation.</title>
        <authorList>
            <consortium name="The Broad Institute Genomics Platform"/>
            <consortium name="The Broad Institute Genome Sequencing Center for Infectious Disease"/>
            <person name="Wu L."/>
            <person name="Ma J."/>
        </authorList>
    </citation>
    <scope>NUCLEOTIDE SEQUENCE [LARGE SCALE GENOMIC DNA]</scope>
    <source>
        <strain evidence="3">JCM 12696</strain>
    </source>
</reference>
<dbReference type="PANTHER" id="PTHR33361">
    <property type="entry name" value="GLR0591 PROTEIN"/>
    <property type="match status" value="1"/>
</dbReference>
<protein>
    <submittedName>
        <fullName evidence="2">DUF885 domain-containing protein</fullName>
    </submittedName>
</protein>
<gene>
    <name evidence="2" type="ORF">GCM10009654_63840</name>
</gene>
<dbReference type="Proteomes" id="UP001501371">
    <property type="component" value="Unassembled WGS sequence"/>
</dbReference>
<keyword evidence="3" id="KW-1185">Reference proteome</keyword>
<evidence type="ECO:0000313" key="3">
    <source>
        <dbReference type="Proteomes" id="UP001501371"/>
    </source>
</evidence>
<proteinExistence type="predicted"/>
<sequence>MNPWVPGAGCRVPGAGGSPALEEVSLGVRDGEILAVDGPRGSGKGAGCRGRAVHPAPRGIAALPARSPRVSRFPGGRSPYGARMDGMTDGANTLARRPTAPRRIADDHTDALIALDPVLGTMLGHRESHSGLPDFSPDGLDAVADLARHTLRRLDGAHRVHGAHGGGPVPPGEADLADAAERNCARLLRERLTAELAMHETGETLRSLSPIYSPVYRVRTALTLTPTGNEEEWRLAARRLRSVPASLDSYRASLAEGLRRNLPGGPAHVAPMIVQLGEWAGERSGNGGWFGRFAAGAPEPLRGEVEGAARAAADGVLHLRNWLREVYAPAVDGAPDVAGPDRYAVTARYYTGTDLDPAEAYAYGWSEFHRLREEMRVEAAKILPDAASPRHVLTHLDTHGHAVEGEERVRAWLQDLMDQAIDRLDGTHFEIADRIRRVESRIAPPGGAAAPYYTAPSQDFTRPGRTWLPTLGRRRFPTYELVSTWYHEGVPGHHLQLAQWAHRADRLTRYQTAVGTVSAGSEGWALYAERLMDELGFLADPEHRLGHLDLQLTRAVRVVIDLGTHLSLTAPAHSPHHPGERWTPASATAFLRAHCARPDAFVRSEMTRYLSTPGQAIGYKLGERAWLRGREAARRRRGSAFDLKRWHMAALSQGSLGLADLEAELAVL</sequence>
<dbReference type="PANTHER" id="PTHR33361:SF2">
    <property type="entry name" value="DUF885 DOMAIN-CONTAINING PROTEIN"/>
    <property type="match status" value="1"/>
</dbReference>
<dbReference type="InterPro" id="IPR010281">
    <property type="entry name" value="DUF885"/>
</dbReference>
<organism evidence="2 3">
    <name type="scientific">Streptomyces hebeiensis</name>
    <dbReference type="NCBI Taxonomy" id="229486"/>
    <lineage>
        <taxon>Bacteria</taxon>
        <taxon>Bacillati</taxon>
        <taxon>Actinomycetota</taxon>
        <taxon>Actinomycetes</taxon>
        <taxon>Kitasatosporales</taxon>
        <taxon>Streptomycetaceae</taxon>
        <taxon>Streptomyces</taxon>
    </lineage>
</organism>
<dbReference type="EMBL" id="BAAAKV010000094">
    <property type="protein sequence ID" value="GAA1198334.1"/>
    <property type="molecule type" value="Genomic_DNA"/>
</dbReference>
<feature type="region of interest" description="Disordered" evidence="1">
    <location>
        <begin position="64"/>
        <end position="88"/>
    </location>
</feature>
<evidence type="ECO:0000313" key="2">
    <source>
        <dbReference type="EMBL" id="GAA1198334.1"/>
    </source>
</evidence>
<evidence type="ECO:0000256" key="1">
    <source>
        <dbReference type="SAM" id="MobiDB-lite"/>
    </source>
</evidence>
<name>A0ABP4FW30_9ACTN</name>
<accession>A0ABP4FW30</accession>
<dbReference type="Pfam" id="PF05960">
    <property type="entry name" value="DUF885"/>
    <property type="match status" value="1"/>
</dbReference>
<comment type="caution">
    <text evidence="2">The sequence shown here is derived from an EMBL/GenBank/DDBJ whole genome shotgun (WGS) entry which is preliminary data.</text>
</comment>